<name>A0AA96Q2E8_9CAUD</name>
<dbReference type="EMBL" id="OR260090">
    <property type="protein sequence ID" value="WNV48152.1"/>
    <property type="molecule type" value="Genomic_DNA"/>
</dbReference>
<dbReference type="Proteomes" id="UP001301924">
    <property type="component" value="Segment"/>
</dbReference>
<protein>
    <submittedName>
        <fullName evidence="1">Uncharacterized protein</fullName>
    </submittedName>
</protein>
<reference evidence="2" key="1">
    <citation type="journal article" date="2024" name="Viruses">
        <title>New Genera and Species of Caulobacter and Brevundimonas Bacteriophages Provide Insights into Phage Genome Evolution.</title>
        <authorList>
            <person name="Ely B."/>
            <person name="Hils M."/>
            <person name="Clarke A."/>
            <person name="Albert M."/>
            <person name="Holness N."/>
            <person name="Lenski J."/>
            <person name="Mohammadi T."/>
        </authorList>
    </citation>
    <scope>NUCLEOTIDE SEQUENCE [LARGE SCALE GENOMIC DNA]</scope>
</reference>
<organism evidence="1 2">
    <name type="scientific">Caulobacter phage Quill_5.2</name>
    <dbReference type="NCBI Taxonomy" id="3075108"/>
    <lineage>
        <taxon>Viruses</taxon>
        <taxon>Duplodnaviria</taxon>
        <taxon>Heunggongvirae</taxon>
        <taxon>Uroviricota</taxon>
        <taxon>Caudoviricetes</taxon>
        <taxon>Autographivirales</taxon>
        <taxon>Autonotataviridae</taxon>
        <taxon>Lullwatervirus</taxon>
        <taxon>Lullwatervirus quill52</taxon>
    </lineage>
</organism>
<accession>A0AA96Q2E8</accession>
<proteinExistence type="predicted"/>
<evidence type="ECO:0000313" key="2">
    <source>
        <dbReference type="Proteomes" id="UP001301924"/>
    </source>
</evidence>
<keyword evidence="2" id="KW-1185">Reference proteome</keyword>
<sequence length="75" mass="8315">MPKISLRGQEAEGGFVLIAEDEAGNMAGVFIDRTVWDAAVNKQAAWHDVLNQLEKDVVAQQVEPPQEQEEEPGFH</sequence>
<gene>
    <name evidence="1" type="ORF">Ql52_gp016</name>
</gene>
<evidence type="ECO:0000313" key="1">
    <source>
        <dbReference type="EMBL" id="WNV48152.1"/>
    </source>
</evidence>